<dbReference type="Proteomes" id="UP001146793">
    <property type="component" value="Unassembled WGS sequence"/>
</dbReference>
<dbReference type="AlphaFoldDB" id="A0AAV7YRE4"/>
<sequence length="448" mass="52591">MSTLKKNKNKSNRCRSSTINQTRLEKLMSMGNNTVRGLKTESLGQLNCPKEVLIEKSVFKKAYELNGKLKEIQEEELEYFMIKKYNLFKTKSQNSRLIKKSQQNWVCYQFYKKSSVGSKIKQADSEQFENKMLKILKLLRIAYRSDPHLFKGLESQHFQYNYCVPSSVIIEKSALRKLCNENKNKDEDLISKIKKLYRALSFFFMARFNLINLTNKNRKFMVFGRNHSLDEDKVLQKRVNKYLESTPSKDSFNKSPNIKRNIPKITDHKHQKYLKLRNAKRISSSMNLNTSFNVNSIKLKKKKRKRNKPKKVKLKNNKRTNYLQINGPLVENKRKESKRFKIVTKKKIPEINSSNIETCSGSGSNSNLESFSIQDFSTDKKTRWPQEKKALKKSVNKTQILNTKQEEYLKNNNEEILIQNWTEMSEDELQGQLIGLLLNLKNSLNGDH</sequence>
<accession>A0AAV7YRE4</accession>
<comment type="caution">
    <text evidence="2">The sequence shown here is derived from an EMBL/GenBank/DDBJ whole genome shotgun (WGS) entry which is preliminary data.</text>
</comment>
<evidence type="ECO:0000313" key="2">
    <source>
        <dbReference type="EMBL" id="KAJ3431010.1"/>
    </source>
</evidence>
<proteinExistence type="predicted"/>
<evidence type="ECO:0000313" key="3">
    <source>
        <dbReference type="Proteomes" id="UP001146793"/>
    </source>
</evidence>
<reference evidence="2" key="1">
    <citation type="submission" date="2022-08" db="EMBL/GenBank/DDBJ databases">
        <title>Novel sulphate-reducing endosymbionts in the free-living metamonad Anaeramoeba.</title>
        <authorList>
            <person name="Jerlstrom-Hultqvist J."/>
            <person name="Cepicka I."/>
            <person name="Gallot-Lavallee L."/>
            <person name="Salas-Leiva D."/>
            <person name="Curtis B.A."/>
            <person name="Zahonova K."/>
            <person name="Pipaliya S."/>
            <person name="Dacks J."/>
            <person name="Roger A.J."/>
        </authorList>
    </citation>
    <scope>NUCLEOTIDE SEQUENCE</scope>
    <source>
        <strain evidence="2">Busselton2</strain>
    </source>
</reference>
<feature type="region of interest" description="Disordered" evidence="1">
    <location>
        <begin position="294"/>
        <end position="317"/>
    </location>
</feature>
<name>A0AAV7YRE4_9EUKA</name>
<organism evidence="2 3">
    <name type="scientific">Anaeramoeba flamelloides</name>
    <dbReference type="NCBI Taxonomy" id="1746091"/>
    <lineage>
        <taxon>Eukaryota</taxon>
        <taxon>Metamonada</taxon>
        <taxon>Anaeramoebidae</taxon>
        <taxon>Anaeramoeba</taxon>
    </lineage>
</organism>
<gene>
    <name evidence="2" type="ORF">M0812_02686</name>
</gene>
<evidence type="ECO:0000256" key="1">
    <source>
        <dbReference type="SAM" id="MobiDB-lite"/>
    </source>
</evidence>
<dbReference type="EMBL" id="JANTQA010000048">
    <property type="protein sequence ID" value="KAJ3431010.1"/>
    <property type="molecule type" value="Genomic_DNA"/>
</dbReference>
<protein>
    <submittedName>
        <fullName evidence="2">Uncharacterized protein</fullName>
    </submittedName>
</protein>
<feature type="compositionally biased region" description="Basic residues" evidence="1">
    <location>
        <begin position="298"/>
        <end position="317"/>
    </location>
</feature>